<evidence type="ECO:0000256" key="1">
    <source>
        <dbReference type="ARBA" id="ARBA00006188"/>
    </source>
</evidence>
<dbReference type="Pfam" id="PF00723">
    <property type="entry name" value="Glyco_hydro_15"/>
    <property type="match status" value="1"/>
</dbReference>
<comment type="caution">
    <text evidence="5">The sequence shown here is derived from an EMBL/GenBank/DDBJ whole genome shotgun (WGS) entry which is preliminary data.</text>
</comment>
<dbReference type="GO" id="GO:0004553">
    <property type="term" value="F:hydrolase activity, hydrolyzing O-glycosyl compounds"/>
    <property type="evidence" value="ECO:0007669"/>
    <property type="project" value="UniProtKB-ARBA"/>
</dbReference>
<dbReference type="Proteomes" id="UP000011602">
    <property type="component" value="Unassembled WGS sequence"/>
</dbReference>
<dbReference type="Gene3D" id="1.50.10.10">
    <property type="match status" value="1"/>
</dbReference>
<dbReference type="PANTHER" id="PTHR31616:SF0">
    <property type="entry name" value="GLUCAN 1,4-ALPHA-GLUCOSIDASE"/>
    <property type="match status" value="1"/>
</dbReference>
<feature type="domain" description="Trehalase-like N-terminal" evidence="4">
    <location>
        <begin position="6"/>
        <end position="96"/>
    </location>
</feature>
<proteinExistence type="inferred from homology"/>
<dbReference type="EMBL" id="AOHZ01000041">
    <property type="protein sequence ID" value="ELY57584.1"/>
    <property type="molecule type" value="Genomic_DNA"/>
</dbReference>
<dbReference type="InterPro" id="IPR008928">
    <property type="entry name" value="6-hairpin_glycosidase_sf"/>
</dbReference>
<dbReference type="Pfam" id="PF19291">
    <property type="entry name" value="TREH_N"/>
    <property type="match status" value="1"/>
</dbReference>
<reference evidence="5 6" key="1">
    <citation type="journal article" date="2014" name="PLoS Genet.">
        <title>Phylogenetically driven sequencing of extremely halophilic archaea reveals strategies for static and dynamic osmo-response.</title>
        <authorList>
            <person name="Becker E.A."/>
            <person name="Seitzer P.M."/>
            <person name="Tritt A."/>
            <person name="Larsen D."/>
            <person name="Krusor M."/>
            <person name="Yao A.I."/>
            <person name="Wu D."/>
            <person name="Madern D."/>
            <person name="Eisen J.A."/>
            <person name="Darling A.E."/>
            <person name="Facciotti M.T."/>
        </authorList>
    </citation>
    <scope>NUCLEOTIDE SEQUENCE [LARGE SCALE GENOMIC DNA]</scope>
    <source>
        <strain evidence="5 6">JCM 12255</strain>
    </source>
</reference>
<keyword evidence="5" id="KW-0378">Hydrolase</keyword>
<evidence type="ECO:0000259" key="3">
    <source>
        <dbReference type="Pfam" id="PF00723"/>
    </source>
</evidence>
<evidence type="ECO:0000313" key="6">
    <source>
        <dbReference type="Proteomes" id="UP000011602"/>
    </source>
</evidence>
<dbReference type="OrthoDB" id="36362at2157"/>
<evidence type="ECO:0000313" key="5">
    <source>
        <dbReference type="EMBL" id="ELY57584.1"/>
    </source>
</evidence>
<dbReference type="PANTHER" id="PTHR31616">
    <property type="entry name" value="TREHALASE"/>
    <property type="match status" value="1"/>
</dbReference>
<feature type="compositionally biased region" description="Basic and acidic residues" evidence="2">
    <location>
        <begin position="173"/>
        <end position="184"/>
    </location>
</feature>
<dbReference type="SUPFAM" id="SSF48208">
    <property type="entry name" value="Six-hairpin glycosidases"/>
    <property type="match status" value="1"/>
</dbReference>
<protein>
    <submittedName>
        <fullName evidence="5">Glycoside hydrolase 15-like protein</fullName>
    </submittedName>
</protein>
<sequence>MDDEFLPIDSYGVIGNDDRCALVGRNGSIDWCCFPHVESPSVFAAILDPEAGGRFAVRPAGEYEASHEYVERTNVLETTFETDDGAVTVTDFMPMAGAEAVRHSKHDSNGDGGEAESTDERFQHAIYRKVEAVSGAVELDVVFEPRFGYGRSTTLLDRTDDGDLVALEDVDDREDRVDVPRNGDEGDWAPTPEDDRTQDHERGVLYLHSTPALDLEIESGGEGGTESENEDDEGEARTERGDGVATATVTVEDGATEWLCLQYGAPNRRSPDEYETLREETIEFWRMWLDNCEESATDIFEFEEKWRDVLVRSALVLKLLIHDETGSIPAAPTTSLPEEIGGELNWDYRYNWIRDAKFTIQALHSVGQTTEAERYFEWFREIGHETPAEIQPLYGLHGESDLEEEYLEHLSGYRDSTPVRIGNAAAEQKQLDIYGTIVQGIYETIRYENGLTDYDWESVRALAEYVCDHWDERGEGIWEFRDLNEHFVHSKLLCWVALDRAIRLADEYDREAPLERWQRERGEIRDAIEQRGYDEDRESFVQFFGADEALDATALLIPIYDFLPADDERVQNTIDTILEELTTDDGLVFRFADSPARPREPGGFVLCSCWLVDALVLSGRIEEANEIFESLLEHTSPLGLLSEMVHADDGTLLGNYPQAFSHIGLLNSAIYLASANDTDQLPPEELERGAASPLFQQHGS</sequence>
<dbReference type="eggNOG" id="arCOG03286">
    <property type="taxonomic scope" value="Archaea"/>
</dbReference>
<keyword evidence="6" id="KW-1185">Reference proteome</keyword>
<dbReference type="InterPro" id="IPR011613">
    <property type="entry name" value="GH15-like"/>
</dbReference>
<accession>L9X734</accession>
<dbReference type="RefSeq" id="WP_007259071.1">
    <property type="nucleotide sequence ID" value="NZ_AOHZ01000041.1"/>
</dbReference>
<name>L9X734_9EURY</name>
<dbReference type="PATRIC" id="fig|1227499.3.peg.1798"/>
<evidence type="ECO:0000259" key="4">
    <source>
        <dbReference type="Pfam" id="PF19291"/>
    </source>
</evidence>
<dbReference type="GO" id="GO:0005975">
    <property type="term" value="P:carbohydrate metabolic process"/>
    <property type="evidence" value="ECO:0007669"/>
    <property type="project" value="InterPro"/>
</dbReference>
<feature type="region of interest" description="Disordered" evidence="2">
    <location>
        <begin position="211"/>
        <end position="242"/>
    </location>
</feature>
<gene>
    <name evidence="5" type="ORF">C493_08881</name>
</gene>
<organism evidence="5 6">
    <name type="scientific">Natronolimnohabitans innermongolicus JCM 12255</name>
    <dbReference type="NCBI Taxonomy" id="1227499"/>
    <lineage>
        <taxon>Archaea</taxon>
        <taxon>Methanobacteriati</taxon>
        <taxon>Methanobacteriota</taxon>
        <taxon>Stenosarchaea group</taxon>
        <taxon>Halobacteria</taxon>
        <taxon>Halobacteriales</taxon>
        <taxon>Natrialbaceae</taxon>
        <taxon>Natronolimnohabitans</taxon>
    </lineage>
</organism>
<comment type="similarity">
    <text evidence="1">Belongs to the glycosyl hydrolase 15 family.</text>
</comment>
<dbReference type="STRING" id="1227499.C493_08881"/>
<dbReference type="InterPro" id="IPR045582">
    <property type="entry name" value="Trehalase-like_N"/>
</dbReference>
<evidence type="ECO:0000256" key="2">
    <source>
        <dbReference type="SAM" id="MobiDB-lite"/>
    </source>
</evidence>
<feature type="domain" description="GH15-like" evidence="3">
    <location>
        <begin position="307"/>
        <end position="668"/>
    </location>
</feature>
<dbReference type="InterPro" id="IPR012341">
    <property type="entry name" value="6hp_glycosidase-like_sf"/>
</dbReference>
<feature type="compositionally biased region" description="Acidic residues" evidence="2">
    <location>
        <begin position="215"/>
        <end position="234"/>
    </location>
</feature>
<feature type="region of interest" description="Disordered" evidence="2">
    <location>
        <begin position="166"/>
        <end position="199"/>
    </location>
</feature>
<dbReference type="AlphaFoldDB" id="L9X734"/>